<comment type="caution">
    <text evidence="2">The sequence shown here is derived from an EMBL/GenBank/DDBJ whole genome shotgun (WGS) entry which is preliminary data.</text>
</comment>
<proteinExistence type="predicted"/>
<evidence type="ECO:0000313" key="3">
    <source>
        <dbReference type="Proteomes" id="UP000551758"/>
    </source>
</evidence>
<dbReference type="Proteomes" id="UP000551758">
    <property type="component" value="Unassembled WGS sequence"/>
</dbReference>
<organism evidence="2 3">
    <name type="scientific">Diceros bicornis minor</name>
    <name type="common">South-central black rhinoceros</name>
    <dbReference type="NCBI Taxonomy" id="77932"/>
    <lineage>
        <taxon>Eukaryota</taxon>
        <taxon>Metazoa</taxon>
        <taxon>Chordata</taxon>
        <taxon>Craniata</taxon>
        <taxon>Vertebrata</taxon>
        <taxon>Euteleostomi</taxon>
        <taxon>Mammalia</taxon>
        <taxon>Eutheria</taxon>
        <taxon>Laurasiatheria</taxon>
        <taxon>Perissodactyla</taxon>
        <taxon>Rhinocerotidae</taxon>
        <taxon>Diceros</taxon>
    </lineage>
</organism>
<dbReference type="EMBL" id="JACDTQ010002243">
    <property type="protein sequence ID" value="KAF5919641.1"/>
    <property type="molecule type" value="Genomic_DNA"/>
</dbReference>
<evidence type="ECO:0000256" key="1">
    <source>
        <dbReference type="SAM" id="MobiDB-lite"/>
    </source>
</evidence>
<feature type="compositionally biased region" description="Low complexity" evidence="1">
    <location>
        <begin position="52"/>
        <end position="66"/>
    </location>
</feature>
<name>A0A7J7EVC0_DICBM</name>
<sequence>MKMRPSNLNNVGIFPDNNKEVEKKLAVKPIRTKNTLSQAKLSAGAVKHKSSESGNSLDSGSSTDSECTINTTGTIVSSPSNTTGKIVSSIFQTNTFLEAR</sequence>
<keyword evidence="3" id="KW-1185">Reference proteome</keyword>
<protein>
    <submittedName>
        <fullName evidence="2">Uncharacterized protein</fullName>
    </submittedName>
</protein>
<feature type="region of interest" description="Disordered" evidence="1">
    <location>
        <begin position="39"/>
        <end position="79"/>
    </location>
</feature>
<reference evidence="2 3" key="1">
    <citation type="journal article" date="2020" name="Mol. Biol. Evol.">
        <title>Interspecific Gene Flow and the Evolution of Specialization in Black and White Rhinoceros.</title>
        <authorList>
            <person name="Moodley Y."/>
            <person name="Westbury M.V."/>
            <person name="Russo I.M."/>
            <person name="Gopalakrishnan S."/>
            <person name="Rakotoarivelo A."/>
            <person name="Olsen R.A."/>
            <person name="Prost S."/>
            <person name="Tunstall T."/>
            <person name="Ryder O.A."/>
            <person name="Dalen L."/>
            <person name="Bruford M.W."/>
        </authorList>
    </citation>
    <scope>NUCLEOTIDE SEQUENCE [LARGE SCALE GENOMIC DNA]</scope>
    <source>
        <strain evidence="2">SBR-YM</strain>
        <tissue evidence="2">Skin</tissue>
    </source>
</reference>
<accession>A0A7J7EVC0</accession>
<gene>
    <name evidence="2" type="ORF">HPG69_000242</name>
</gene>
<dbReference type="AlphaFoldDB" id="A0A7J7EVC0"/>
<feature type="compositionally biased region" description="Polar residues" evidence="1">
    <location>
        <begin position="67"/>
        <end position="79"/>
    </location>
</feature>
<evidence type="ECO:0000313" key="2">
    <source>
        <dbReference type="EMBL" id="KAF5919641.1"/>
    </source>
</evidence>